<evidence type="ECO:0000256" key="3">
    <source>
        <dbReference type="ARBA" id="ARBA00022553"/>
    </source>
</evidence>
<dbReference type="InterPro" id="IPR018201">
    <property type="entry name" value="Ketoacyl_synth_AS"/>
</dbReference>
<dbReference type="Gene3D" id="3.10.129.110">
    <property type="entry name" value="Polyketide synthase dehydratase"/>
    <property type="match status" value="1"/>
</dbReference>
<dbReference type="InterPro" id="IPR057326">
    <property type="entry name" value="KR_dom"/>
</dbReference>
<feature type="region of interest" description="Disordered" evidence="9">
    <location>
        <begin position="126"/>
        <end position="150"/>
    </location>
</feature>
<accession>A0ABW0WYK4</accession>
<evidence type="ECO:0000256" key="5">
    <source>
        <dbReference type="ARBA" id="ARBA00023194"/>
    </source>
</evidence>
<dbReference type="InterPro" id="IPR055123">
    <property type="entry name" value="SpnB-like_Rossmann"/>
</dbReference>
<organism evidence="13 14">
    <name type="scientific">Kitasatospora misakiensis</name>
    <dbReference type="NCBI Taxonomy" id="67330"/>
    <lineage>
        <taxon>Bacteria</taxon>
        <taxon>Bacillati</taxon>
        <taxon>Actinomycetota</taxon>
        <taxon>Actinomycetes</taxon>
        <taxon>Kitasatosporales</taxon>
        <taxon>Streptomycetaceae</taxon>
        <taxon>Kitasatospora</taxon>
    </lineage>
</organism>
<evidence type="ECO:0000259" key="11">
    <source>
        <dbReference type="PROSITE" id="PS52004"/>
    </source>
</evidence>
<protein>
    <submittedName>
        <fullName evidence="13">SDR family NAD(P)-dependent oxidoreductase</fullName>
    </submittedName>
</protein>
<dbReference type="CDD" id="cd00833">
    <property type="entry name" value="PKS"/>
    <property type="match status" value="1"/>
</dbReference>
<comment type="caution">
    <text evidence="13">The sequence shown here is derived from an EMBL/GenBank/DDBJ whole genome shotgun (WGS) entry which is preliminary data.</text>
</comment>
<dbReference type="Gene3D" id="1.10.1200.10">
    <property type="entry name" value="ACP-like"/>
    <property type="match status" value="2"/>
</dbReference>
<keyword evidence="5" id="KW-0045">Antibiotic biosynthesis</keyword>
<dbReference type="InterPro" id="IPR020806">
    <property type="entry name" value="PKS_PP-bd"/>
</dbReference>
<dbReference type="InterPro" id="IPR006162">
    <property type="entry name" value="Ppantetheine_attach_site"/>
</dbReference>
<dbReference type="InterPro" id="IPR009081">
    <property type="entry name" value="PP-bd_ACP"/>
</dbReference>
<evidence type="ECO:0000259" key="10">
    <source>
        <dbReference type="PROSITE" id="PS50075"/>
    </source>
</evidence>
<dbReference type="InterPro" id="IPR042104">
    <property type="entry name" value="PKS_dehydratase_sf"/>
</dbReference>
<dbReference type="InterPro" id="IPR014043">
    <property type="entry name" value="Acyl_transferase_dom"/>
</dbReference>
<dbReference type="SMART" id="SM01294">
    <property type="entry name" value="PKS_PP_betabranch"/>
    <property type="match status" value="2"/>
</dbReference>
<dbReference type="InterPro" id="IPR049900">
    <property type="entry name" value="PKS_mFAS_DH"/>
</dbReference>
<dbReference type="Pfam" id="PF16197">
    <property type="entry name" value="KAsynt_C_assoc"/>
    <property type="match status" value="1"/>
</dbReference>
<dbReference type="Pfam" id="PF08659">
    <property type="entry name" value="KR"/>
    <property type="match status" value="1"/>
</dbReference>
<dbReference type="InterPro" id="IPR001227">
    <property type="entry name" value="Ac_transferase_dom_sf"/>
</dbReference>
<dbReference type="SUPFAM" id="SSF51735">
    <property type="entry name" value="NAD(P)-binding Rossmann-fold domains"/>
    <property type="match status" value="2"/>
</dbReference>
<dbReference type="PROSITE" id="PS52004">
    <property type="entry name" value="KS3_2"/>
    <property type="match status" value="1"/>
</dbReference>
<keyword evidence="14" id="KW-1185">Reference proteome</keyword>
<sequence>MDRDQQKAEYAVPPTSCEHDPVAVVGLSCPTLEVEGDRQGCDGPDGGPTFFGGTAVGVTAVGVTASLAADFGPADWSLSELAWSALEDAGIVPASLRGSRTGVFLAASSRDESPERLAAVLDLHGPRATADPSDSPASPDSPAAPDSPARAAVALAAEALHRGECDLALAGDGGTVLAVLRRLPDARRDGDRIRGTIASGRSASGPDGLGLLGAVPADAPAASEAEPAARPLLAADLTPLVLSARSDAALRAQARALRDQWEADPGLRLADVGLSLSTTRTTFEQRAVLLAESRADALDGLRALAEGGFAPSLVHGTADTARGVVFVFPGQGTQWRGMALDLLDSSELFREHIQACEDALEPYVPWSLTGVLRGDPGAPAPVAVEVVQPVLFAVMVSLAALWRACGVAPAAVVGASLGEIAAAHAAGALTLEEAAKVVALWSRAQAAAAGRGDLASALLPREQLAPRLARWQGRLVVAGTNGPGSVLFSGDREAVDELLTELAAEGVRAKRLSNGLAAHSPGLGLDRDGILDGLTGIRPRGSAVPFYSSLTGGPLDTATLDAAYWLRNITSEIRFEDATRALLADGHRLFLEVSPHPGLLGGLQETLDDEGLTGDTAVVGTLRRDQGGADRFLTSMAELHVQGAVPDWAAALGRSGARRVPLPTYPFGAARSDAARAGTPEAAGVRSPAARRRWVRELVRTEIAALCGPAAAATEDRPLRDLGFDSAMAVELRNRLVAATGLALPLTLLFDHPTAEALGRHLLARLAGEDGPAAAATAISADEQEPIAIVAMACRFPGEVRSPEQLWRLVADGRDAVSPFPENRGWEVDSLYDPDPSRSGRSYTREGGFLHDADRFDAAFFGISPREALAMDPQQRLLLESSWEAFERADIDPASLRGTRTGVYIGAMTQDYGARMHEASDLVEGHVLTGTTVSVLSGRLSYVFGLEGPAITVDTACSSSLVALHLACQSLRRGECSTALAGGAAVMAAPGMFVEFSRQRGLAPDGRCKAFSATADGTGWGEGVGVLLLERLSDAQRNGHPVLAVVRGSAVNQDGASNGLSAPNGPSQQRVIRASLADARLTASDVDAVEAHGTGTKLGDPIEAQALLATYGQDRPAERPLLLGSLKSNIGHTQAAAGVGGVIKMVMAMRHGVLPPTLHVDEPTPHVDWSSGAVELLTEAREWPAGERTRRAAVSSFGVSGTNAHVILEEAPAASLEDSAADSPSLVVPWALSARTPAALRAQAEQLRAAVEAHPEWEPAEVAASLVSGRSVFDRRAVVIGESRAELLNGLAALAEGGAAPGVVTGSGTAERPVFVFPGQGSQWIGMGAELLDTSEVFATSIANCQAALAPYVDWSLTDALRGNADLGRVDVVQPTLFAVMVSLAEVWQSLGVQPAAVIGHSQGEIAAATVAGALTLQDGARIAALRSQAILAIAGQGGMASIPLSSDETAELLTRWDGRLTIAAHNGPTSTVIAGDRDALDQLLAHCEDAQIRARRIDVDYASHSPHVEAIRDHLAEQLAGITPTEATVPFHSTVTGTPIDTTTLTADYWYTNLRQPVLLEPTIRNLATHGHTTYIEISPHPVLTPAIEETLDTPTLVTGTLRRNEGGLPRLLTSLAEVHVHGHPVDWTAILPTGRSHRIELPTYPFQRERFWLDTTAATADVRATGLTATEHPLLTALLPLADNDELILTGHISLTTHPWLADHAVFGTPLLPGTALVELALHAGDHTGCDVLEELTLEAPLVLPEQQPVRLQVRVGAPDEADRRTVTVHSLHHTGTGWTRHASGILTAESPSHASPADRSQPWTTALDPADALYDRLAGVGFDYGPAFQGLRAVGRHGDEIRAEVVLPHERQDDRFGLHPALLDAALHACLLEGSDGVRLPFAWSDVVFHPTAATSLRVRLTPTGPDTVALTATDEAGTPVVSVGSLTLRPVTPEQFSAATHGHPTSLYQVDWVPLPPGADAPDEAPLLLDTEDLGYARPADLLALRAPLPATVVAAFPSGVGATAEHVHAATGHALALVQAWLAEERFADSRLVLLTRGAVAVEPTDDVTDLVHAPLWGLVRSAQSENPGRLVLADLDDHPDSYPALVRALSSAEPQLAVRAGRVSAARLATVPTAAPGAAEAPASFGPTGTVLVTGGTGLLGGLFARHLVTRHGVRHLLLLSRQGLAAAGATDLRDELTAAGATVTVAACDTADREALAAALARVPAEQPLVGVVHTAGVLDDGVLTALTPDRVSTVLRPKVDAAWHLHELTRGSDLRAFVLFSSAAGVLGQAGQSSYSAANAFLDALAQRRRAEGLPAHALAWGLWAESSGMTGHLAETDLRRLSRTGLAALPSDEGLALFDTALRTDRAVLVPARLDTAALRAQPEVPPVLRGLVRAPRLREASAPQTLTFQQRFAGLEAAERGRAMLDVVRGQVAAVLGYASPDRVEPDRGLLDLGFDSLTALELRNRLGRESGSRLPATLIFDHPTPAAVARYLEGEVFPADRATEEPDPDEVDEAEFRRALATIPLGRFQEAGLIRTLLQLADPTGEPADTGEQDHGSALDTMDLDSLIRVALGDN</sequence>
<evidence type="ECO:0000256" key="8">
    <source>
        <dbReference type="PROSITE-ProRule" id="PRU01363"/>
    </source>
</evidence>
<comment type="pathway">
    <text evidence="1">Antibiotic biosynthesis.</text>
</comment>
<dbReference type="InterPro" id="IPR014031">
    <property type="entry name" value="Ketoacyl_synth_C"/>
</dbReference>
<gene>
    <name evidence="13" type="ORF">ACFP3U_00030</name>
</gene>
<dbReference type="InterPro" id="IPR050091">
    <property type="entry name" value="PKS_NRPS_Biosynth_Enz"/>
</dbReference>
<dbReference type="InterPro" id="IPR016036">
    <property type="entry name" value="Malonyl_transacylase_ACP-bd"/>
</dbReference>
<dbReference type="Pfam" id="PF22953">
    <property type="entry name" value="SpnB_Rossmann"/>
    <property type="match status" value="1"/>
</dbReference>
<dbReference type="Proteomes" id="UP001595975">
    <property type="component" value="Unassembled WGS sequence"/>
</dbReference>
<feature type="active site" description="Proton acceptor; for dehydratase activity" evidence="8">
    <location>
        <position position="1706"/>
    </location>
</feature>
<dbReference type="Pfam" id="PF14765">
    <property type="entry name" value="PS-DH"/>
    <property type="match status" value="1"/>
</dbReference>
<evidence type="ECO:0000256" key="1">
    <source>
        <dbReference type="ARBA" id="ARBA00004792"/>
    </source>
</evidence>
<dbReference type="SUPFAM" id="SSF55048">
    <property type="entry name" value="Probable ACP-binding domain of malonyl-CoA ACP transacylase"/>
    <property type="match status" value="2"/>
</dbReference>
<dbReference type="PROSITE" id="PS00012">
    <property type="entry name" value="PHOSPHOPANTETHEINE"/>
    <property type="match status" value="1"/>
</dbReference>
<feature type="domain" description="Ketosynthase family 3 (KS3)" evidence="11">
    <location>
        <begin position="784"/>
        <end position="1210"/>
    </location>
</feature>
<dbReference type="InterPro" id="IPR020841">
    <property type="entry name" value="PKS_Beta-ketoAc_synthase_dom"/>
</dbReference>
<evidence type="ECO:0000256" key="6">
    <source>
        <dbReference type="ARBA" id="ARBA00023268"/>
    </source>
</evidence>
<feature type="compositionally biased region" description="Low complexity" evidence="9">
    <location>
        <begin position="128"/>
        <end position="150"/>
    </location>
</feature>
<dbReference type="PROSITE" id="PS52019">
    <property type="entry name" value="PKS_MFAS_DH"/>
    <property type="match status" value="1"/>
</dbReference>
<dbReference type="InterPro" id="IPR032821">
    <property type="entry name" value="PKS_assoc"/>
</dbReference>
<dbReference type="InterPro" id="IPR016039">
    <property type="entry name" value="Thiolase-like"/>
</dbReference>
<dbReference type="SMART" id="SM00823">
    <property type="entry name" value="PKS_PP"/>
    <property type="match status" value="2"/>
</dbReference>
<dbReference type="SMART" id="SM00822">
    <property type="entry name" value="PKS_KR"/>
    <property type="match status" value="1"/>
</dbReference>
<dbReference type="CDD" id="cd08956">
    <property type="entry name" value="KR_3_FAS_SDR_x"/>
    <property type="match status" value="1"/>
</dbReference>
<dbReference type="SMART" id="SM00825">
    <property type="entry name" value="PKS_KS"/>
    <property type="match status" value="1"/>
</dbReference>
<feature type="domain" description="Carrier" evidence="10">
    <location>
        <begin position="2412"/>
        <end position="2487"/>
    </location>
</feature>
<feature type="region of interest" description="C-terminal hotdog fold" evidence="8">
    <location>
        <begin position="1808"/>
        <end position="1941"/>
    </location>
</feature>
<evidence type="ECO:0000313" key="13">
    <source>
        <dbReference type="EMBL" id="MFC5661360.1"/>
    </source>
</evidence>
<dbReference type="RefSeq" id="WP_380222916.1">
    <property type="nucleotide sequence ID" value="NZ_JBHSOF010000001.1"/>
</dbReference>
<dbReference type="PANTHER" id="PTHR43775">
    <property type="entry name" value="FATTY ACID SYNTHASE"/>
    <property type="match status" value="1"/>
</dbReference>
<dbReference type="InterPro" id="IPR020807">
    <property type="entry name" value="PKS_DH"/>
</dbReference>
<feature type="domain" description="PKS/mFAS DH" evidence="12">
    <location>
        <begin position="1674"/>
        <end position="1941"/>
    </location>
</feature>
<keyword evidence="3" id="KW-0597">Phosphoprotein</keyword>
<keyword evidence="7" id="KW-0012">Acyltransferase</keyword>
<dbReference type="SMART" id="SM00827">
    <property type="entry name" value="PKS_AT"/>
    <property type="match status" value="2"/>
</dbReference>
<dbReference type="Gene3D" id="3.40.47.10">
    <property type="match status" value="2"/>
</dbReference>
<evidence type="ECO:0000259" key="12">
    <source>
        <dbReference type="PROSITE" id="PS52019"/>
    </source>
</evidence>
<dbReference type="EMBL" id="JBHSOF010000001">
    <property type="protein sequence ID" value="MFC5661360.1"/>
    <property type="molecule type" value="Genomic_DNA"/>
</dbReference>
<feature type="domain" description="Carrier" evidence="10">
    <location>
        <begin position="689"/>
        <end position="766"/>
    </location>
</feature>
<feature type="region of interest" description="N-terminal hotdog fold" evidence="8">
    <location>
        <begin position="1674"/>
        <end position="1796"/>
    </location>
</feature>
<dbReference type="Pfam" id="PF00698">
    <property type="entry name" value="Acyl_transf_1"/>
    <property type="match status" value="2"/>
</dbReference>
<evidence type="ECO:0000256" key="9">
    <source>
        <dbReference type="SAM" id="MobiDB-lite"/>
    </source>
</evidence>
<dbReference type="Pfam" id="PF00550">
    <property type="entry name" value="PP-binding"/>
    <property type="match status" value="2"/>
</dbReference>
<dbReference type="Pfam" id="PF21089">
    <property type="entry name" value="PKS_DH_N"/>
    <property type="match status" value="1"/>
</dbReference>
<dbReference type="PROSITE" id="PS00606">
    <property type="entry name" value="KS3_1"/>
    <property type="match status" value="1"/>
</dbReference>
<dbReference type="InterPro" id="IPR013968">
    <property type="entry name" value="PKS_KR"/>
</dbReference>
<dbReference type="Pfam" id="PF22621">
    <property type="entry name" value="CurL-like_PKS_C"/>
    <property type="match status" value="1"/>
</dbReference>
<dbReference type="Gene3D" id="3.40.366.10">
    <property type="entry name" value="Malonyl-Coenzyme A Acyl Carrier Protein, domain 2"/>
    <property type="match status" value="2"/>
</dbReference>
<dbReference type="SMART" id="SM00826">
    <property type="entry name" value="PKS_DH"/>
    <property type="match status" value="1"/>
</dbReference>
<name>A0ABW0WYK4_9ACTN</name>
<dbReference type="InterPro" id="IPR049552">
    <property type="entry name" value="PKS_DH_N"/>
</dbReference>
<feature type="active site" description="Proton donor; for dehydratase activity" evidence="8">
    <location>
        <position position="1867"/>
    </location>
</feature>
<keyword evidence="2" id="KW-0596">Phosphopantetheine</keyword>
<dbReference type="SUPFAM" id="SSF53901">
    <property type="entry name" value="Thiolase-like"/>
    <property type="match status" value="2"/>
</dbReference>
<dbReference type="InterPro" id="IPR036291">
    <property type="entry name" value="NAD(P)-bd_dom_sf"/>
</dbReference>
<evidence type="ECO:0000256" key="2">
    <source>
        <dbReference type="ARBA" id="ARBA00022450"/>
    </source>
</evidence>
<keyword evidence="6" id="KW-0511">Multifunctional enzyme</keyword>
<dbReference type="InterPro" id="IPR014030">
    <property type="entry name" value="Ketoacyl_synth_N"/>
</dbReference>
<dbReference type="Pfam" id="PF00109">
    <property type="entry name" value="ketoacyl-synt"/>
    <property type="match status" value="2"/>
</dbReference>
<dbReference type="SUPFAM" id="SSF52151">
    <property type="entry name" value="FabD/lysophospholipase-like"/>
    <property type="match status" value="2"/>
</dbReference>
<evidence type="ECO:0000313" key="14">
    <source>
        <dbReference type="Proteomes" id="UP001595975"/>
    </source>
</evidence>
<dbReference type="InterPro" id="IPR016035">
    <property type="entry name" value="Acyl_Trfase/lysoPLipase"/>
</dbReference>
<dbReference type="SUPFAM" id="SSF47336">
    <property type="entry name" value="ACP-like"/>
    <property type="match status" value="2"/>
</dbReference>
<proteinExistence type="predicted"/>
<dbReference type="Gene3D" id="3.40.50.720">
    <property type="entry name" value="NAD(P)-binding Rossmann-like Domain"/>
    <property type="match status" value="1"/>
</dbReference>
<dbReference type="Gene3D" id="3.30.70.3290">
    <property type="match status" value="2"/>
</dbReference>
<dbReference type="InterPro" id="IPR036736">
    <property type="entry name" value="ACP-like_sf"/>
</dbReference>
<evidence type="ECO:0000256" key="7">
    <source>
        <dbReference type="ARBA" id="ARBA00023315"/>
    </source>
</evidence>
<dbReference type="InterPro" id="IPR049551">
    <property type="entry name" value="PKS_DH_C"/>
</dbReference>
<dbReference type="Pfam" id="PF02801">
    <property type="entry name" value="Ketoacyl-synt_C"/>
    <property type="match status" value="1"/>
</dbReference>
<reference evidence="14" key="1">
    <citation type="journal article" date="2019" name="Int. J. Syst. Evol. Microbiol.">
        <title>The Global Catalogue of Microorganisms (GCM) 10K type strain sequencing project: providing services to taxonomists for standard genome sequencing and annotation.</title>
        <authorList>
            <consortium name="The Broad Institute Genomics Platform"/>
            <consortium name="The Broad Institute Genome Sequencing Center for Infectious Disease"/>
            <person name="Wu L."/>
            <person name="Ma J."/>
        </authorList>
    </citation>
    <scope>NUCLEOTIDE SEQUENCE [LARGE SCALE GENOMIC DNA]</scope>
    <source>
        <strain evidence="14">CGMCC 4.1437</strain>
    </source>
</reference>
<keyword evidence="4" id="KW-0808">Transferase</keyword>
<dbReference type="PANTHER" id="PTHR43775:SF51">
    <property type="entry name" value="INACTIVE PHENOLPHTHIOCEROL SYNTHESIS POLYKETIDE SYNTHASE TYPE I PKS1-RELATED"/>
    <property type="match status" value="1"/>
</dbReference>
<evidence type="ECO:0000256" key="4">
    <source>
        <dbReference type="ARBA" id="ARBA00022679"/>
    </source>
</evidence>
<dbReference type="PROSITE" id="PS50075">
    <property type="entry name" value="CARRIER"/>
    <property type="match status" value="2"/>
</dbReference>